<dbReference type="FunFam" id="2.60.120.970:FF:000020">
    <property type="entry name" value="growth/differentiation factor 3"/>
    <property type="match status" value="1"/>
</dbReference>
<evidence type="ECO:0000256" key="4">
    <source>
        <dbReference type="ARBA" id="ARBA00022525"/>
    </source>
</evidence>
<dbReference type="PANTHER" id="PTHR11848">
    <property type="entry name" value="TGF-BETA FAMILY"/>
    <property type="match status" value="1"/>
</dbReference>
<dbReference type="InterPro" id="IPR001839">
    <property type="entry name" value="TGF-b_C"/>
</dbReference>
<reference evidence="15" key="1">
    <citation type="thesis" date="2020" institute="ProQuest LLC" country="789 East Eisenhower Parkway, Ann Arbor, MI, USA">
        <title>Comparative Genomics and Chromosome Evolution.</title>
        <authorList>
            <person name="Mudd A.B."/>
        </authorList>
    </citation>
    <scope>NUCLEOTIDE SEQUENCE</scope>
    <source>
        <strain evidence="15">237g6f4</strain>
        <tissue evidence="15">Blood</tissue>
    </source>
</reference>
<evidence type="ECO:0000256" key="3">
    <source>
        <dbReference type="ARBA" id="ARBA00022514"/>
    </source>
</evidence>
<accession>A0AAV7DBI4</accession>
<evidence type="ECO:0000256" key="10">
    <source>
        <dbReference type="ARBA" id="ARBA00056377"/>
    </source>
</evidence>
<keyword evidence="3" id="KW-0202">Cytokine</keyword>
<name>A0AAV7DBI4_ENGPU</name>
<dbReference type="Proteomes" id="UP000824782">
    <property type="component" value="Unassembled WGS sequence"/>
</dbReference>
<dbReference type="Gene3D" id="2.60.120.970">
    <property type="match status" value="1"/>
</dbReference>
<dbReference type="AlphaFoldDB" id="A0AAV7DBI4"/>
<dbReference type="InterPro" id="IPR029034">
    <property type="entry name" value="Cystine-knot_cytokine"/>
</dbReference>
<dbReference type="PROSITE" id="PS51362">
    <property type="entry name" value="TGF_BETA_2"/>
    <property type="match status" value="1"/>
</dbReference>
<evidence type="ECO:0000256" key="6">
    <source>
        <dbReference type="ARBA" id="ARBA00022729"/>
    </source>
</evidence>
<dbReference type="InterPro" id="IPR017948">
    <property type="entry name" value="TGFb_CS"/>
</dbReference>
<keyword evidence="16" id="KW-1185">Reference proteome</keyword>
<dbReference type="Gene3D" id="2.10.90.10">
    <property type="entry name" value="Cystine-knot cytokines"/>
    <property type="match status" value="1"/>
</dbReference>
<dbReference type="GO" id="GO:0008083">
    <property type="term" value="F:growth factor activity"/>
    <property type="evidence" value="ECO:0007669"/>
    <property type="project" value="UniProtKB-KW"/>
</dbReference>
<feature type="signal peptide" evidence="13">
    <location>
        <begin position="1"/>
        <end position="20"/>
    </location>
</feature>
<keyword evidence="7 12" id="KW-0339">Growth factor</keyword>
<keyword evidence="9" id="KW-0325">Glycoprotein</keyword>
<feature type="chain" id="PRO_5043742434" description="TGF-beta family profile domain-containing protein" evidence="13">
    <location>
        <begin position="21"/>
        <end position="354"/>
    </location>
</feature>
<dbReference type="Pfam" id="PF00019">
    <property type="entry name" value="TGF_beta"/>
    <property type="match status" value="1"/>
</dbReference>
<comment type="subunit">
    <text evidence="11">Homodimer; disulfide-linked. Also forms heterodimers with other TGF-beta family members including nodal2/nr-2 and bmp4.</text>
</comment>
<comment type="caution">
    <text evidence="15">The sequence shown here is derived from an EMBL/GenBank/DDBJ whole genome shotgun (WGS) entry which is preliminary data.</text>
</comment>
<gene>
    <name evidence="15" type="ORF">GDO81_001339</name>
</gene>
<evidence type="ECO:0000256" key="13">
    <source>
        <dbReference type="SAM" id="SignalP"/>
    </source>
</evidence>
<keyword evidence="8" id="KW-1015">Disulfide bond</keyword>
<protein>
    <recommendedName>
        <fullName evidence="14">TGF-beta family profile domain-containing protein</fullName>
    </recommendedName>
</protein>
<dbReference type="GO" id="GO:0005125">
    <property type="term" value="F:cytokine activity"/>
    <property type="evidence" value="ECO:0007669"/>
    <property type="project" value="UniProtKB-KW"/>
</dbReference>
<dbReference type="Pfam" id="PF00688">
    <property type="entry name" value="TGFb_propeptide"/>
    <property type="match status" value="1"/>
</dbReference>
<evidence type="ECO:0000256" key="7">
    <source>
        <dbReference type="ARBA" id="ARBA00023030"/>
    </source>
</evidence>
<dbReference type="GO" id="GO:0005615">
    <property type="term" value="C:extracellular space"/>
    <property type="evidence" value="ECO:0007669"/>
    <property type="project" value="UniProtKB-KW"/>
</dbReference>
<evidence type="ECO:0000256" key="5">
    <source>
        <dbReference type="ARBA" id="ARBA00022685"/>
    </source>
</evidence>
<evidence type="ECO:0000256" key="11">
    <source>
        <dbReference type="ARBA" id="ARBA00063887"/>
    </source>
</evidence>
<keyword evidence="5" id="KW-0165">Cleavage on pair of basic residues</keyword>
<dbReference type="PRINTS" id="PR00669">
    <property type="entry name" value="INHIBINA"/>
</dbReference>
<comment type="subcellular location">
    <subcellularLocation>
        <location evidence="1">Secreted</location>
    </subcellularLocation>
</comment>
<evidence type="ECO:0000256" key="9">
    <source>
        <dbReference type="ARBA" id="ARBA00023180"/>
    </source>
</evidence>
<dbReference type="GO" id="GO:0048513">
    <property type="term" value="P:animal organ development"/>
    <property type="evidence" value="ECO:0007669"/>
    <property type="project" value="UniProtKB-ARBA"/>
</dbReference>
<comment type="function">
    <text evidence="10">Required for posterior mesoderm formation during embryogenesis. Acts indirectly to suppress head formation by altering mesodermal patterning. Also involved in the establishment of left-right axis asymmetry, acting upstream of nodal/nr-1. Can exert long-range effects in the embryo.</text>
</comment>
<proteinExistence type="inferred from homology"/>
<dbReference type="PROSITE" id="PS00250">
    <property type="entry name" value="TGF_BETA_1"/>
    <property type="match status" value="1"/>
</dbReference>
<dbReference type="PANTHER" id="PTHR11848:SF300">
    <property type="entry name" value="CVG1 PROTEIN"/>
    <property type="match status" value="1"/>
</dbReference>
<dbReference type="InterPro" id="IPR015615">
    <property type="entry name" value="TGF-beta-rel"/>
</dbReference>
<evidence type="ECO:0000313" key="15">
    <source>
        <dbReference type="EMBL" id="KAG8594849.1"/>
    </source>
</evidence>
<keyword evidence="4" id="KW-0964">Secreted</keyword>
<evidence type="ECO:0000256" key="12">
    <source>
        <dbReference type="RuleBase" id="RU000354"/>
    </source>
</evidence>
<dbReference type="SMART" id="SM00204">
    <property type="entry name" value="TGFB"/>
    <property type="match status" value="1"/>
</dbReference>
<sequence length="354" mass="40442">MDTSLLFIYPLLSYLLLVDCSEIPFQERMLLKALGLNGRPKPVAPGPVPKTLWKIFEKGINADNPCRMEGFQVPGNIVRSYKDQGPLSSNDMSHELLCLKKHLFFDLSVVEKKEKVTLGQLEIKFKHNTYQGQEFQLQLYRPLHMTLKSMRDHKTSRKLLFAQSFRLHHKSLSFNLTKVAQDWTNTKNNMGLILEIFADGNTTMVNHLPSSCEHINSFIHASLLTVSLDPTSCKAPRIKRSTEPSMPTPSNICKKRRLYIDFKDVGWQNWVIAPRGYMANYCHGECPYPLTEMLKGTNHAVLQTLVHSIEPEVTPLPCCAPTKLSPISMLYYDNNDNVVLRHYEDMVVDECGCK</sequence>
<feature type="domain" description="TGF-beta family profile" evidence="14">
    <location>
        <begin position="237"/>
        <end position="354"/>
    </location>
</feature>
<dbReference type="FunFam" id="2.10.90.10:FF:000001">
    <property type="entry name" value="Bone morphogenetic protein 4"/>
    <property type="match status" value="1"/>
</dbReference>
<dbReference type="InterPro" id="IPR001111">
    <property type="entry name" value="TGF-b_propeptide"/>
</dbReference>
<dbReference type="CDD" id="cd13764">
    <property type="entry name" value="TGF_beta_GDF1_3_like"/>
    <property type="match status" value="1"/>
</dbReference>
<evidence type="ECO:0000256" key="8">
    <source>
        <dbReference type="ARBA" id="ARBA00023157"/>
    </source>
</evidence>
<evidence type="ECO:0000256" key="1">
    <source>
        <dbReference type="ARBA" id="ARBA00004613"/>
    </source>
</evidence>
<dbReference type="SUPFAM" id="SSF57501">
    <property type="entry name" value="Cystine-knot cytokines"/>
    <property type="match status" value="1"/>
</dbReference>
<evidence type="ECO:0000259" key="14">
    <source>
        <dbReference type="PROSITE" id="PS51362"/>
    </source>
</evidence>
<evidence type="ECO:0000256" key="2">
    <source>
        <dbReference type="ARBA" id="ARBA00006656"/>
    </source>
</evidence>
<organism evidence="15 16">
    <name type="scientific">Engystomops pustulosus</name>
    <name type="common">Tungara frog</name>
    <name type="synonym">Physalaemus pustulosus</name>
    <dbReference type="NCBI Taxonomy" id="76066"/>
    <lineage>
        <taxon>Eukaryota</taxon>
        <taxon>Metazoa</taxon>
        <taxon>Chordata</taxon>
        <taxon>Craniata</taxon>
        <taxon>Vertebrata</taxon>
        <taxon>Euteleostomi</taxon>
        <taxon>Amphibia</taxon>
        <taxon>Batrachia</taxon>
        <taxon>Anura</taxon>
        <taxon>Neobatrachia</taxon>
        <taxon>Hyloidea</taxon>
        <taxon>Leptodactylidae</taxon>
        <taxon>Leiuperinae</taxon>
        <taxon>Engystomops</taxon>
    </lineage>
</organism>
<comment type="similarity">
    <text evidence="2 12">Belongs to the TGF-beta family.</text>
</comment>
<keyword evidence="6 13" id="KW-0732">Signal</keyword>
<dbReference type="EMBL" id="WNYA01000001">
    <property type="protein sequence ID" value="KAG8594849.1"/>
    <property type="molecule type" value="Genomic_DNA"/>
</dbReference>
<evidence type="ECO:0000313" key="16">
    <source>
        <dbReference type="Proteomes" id="UP000824782"/>
    </source>
</evidence>